<accession>A0A6J6XW93</accession>
<evidence type="ECO:0000256" key="2">
    <source>
        <dbReference type="ARBA" id="ARBA00022448"/>
    </source>
</evidence>
<dbReference type="EMBL" id="CAFAAH010000152">
    <property type="protein sequence ID" value="CAB4801312.1"/>
    <property type="molecule type" value="Genomic_DNA"/>
</dbReference>
<evidence type="ECO:0000256" key="6">
    <source>
        <dbReference type="ARBA" id="ARBA00022967"/>
    </source>
</evidence>
<keyword evidence="4" id="KW-0547">Nucleotide-binding</keyword>
<dbReference type="AlphaFoldDB" id="A0A6J6XW93"/>
<dbReference type="InterPro" id="IPR017871">
    <property type="entry name" value="ABC_transporter-like_CS"/>
</dbReference>
<evidence type="ECO:0000256" key="5">
    <source>
        <dbReference type="ARBA" id="ARBA00022840"/>
    </source>
</evidence>
<dbReference type="PANTHER" id="PTHR43582:SF2">
    <property type="entry name" value="LINEARMYCIN RESISTANCE ATP-BINDING PROTEIN LNRL"/>
    <property type="match status" value="1"/>
</dbReference>
<evidence type="ECO:0000256" key="3">
    <source>
        <dbReference type="ARBA" id="ARBA00022475"/>
    </source>
</evidence>
<dbReference type="InterPro" id="IPR003439">
    <property type="entry name" value="ABC_transporter-like_ATP-bd"/>
</dbReference>
<dbReference type="SUPFAM" id="SSF52540">
    <property type="entry name" value="P-loop containing nucleoside triphosphate hydrolases"/>
    <property type="match status" value="1"/>
</dbReference>
<dbReference type="FunFam" id="3.40.50.300:FF:000589">
    <property type="entry name" value="ABC transporter, ATP-binding subunit"/>
    <property type="match status" value="1"/>
</dbReference>
<feature type="domain" description="ABC transporter" evidence="8">
    <location>
        <begin position="49"/>
        <end position="280"/>
    </location>
</feature>
<dbReference type="GO" id="GO:0005524">
    <property type="term" value="F:ATP binding"/>
    <property type="evidence" value="ECO:0007669"/>
    <property type="project" value="UniProtKB-KW"/>
</dbReference>
<keyword evidence="6" id="KW-1278">Translocase</keyword>
<evidence type="ECO:0000256" key="7">
    <source>
        <dbReference type="ARBA" id="ARBA00023136"/>
    </source>
</evidence>
<dbReference type="PANTHER" id="PTHR43582">
    <property type="entry name" value="LINEARMYCIN RESISTANCE ATP-BINDING PROTEIN LNRL"/>
    <property type="match status" value="1"/>
</dbReference>
<dbReference type="Pfam" id="PF00005">
    <property type="entry name" value="ABC_tran"/>
    <property type="match status" value="1"/>
</dbReference>
<comment type="subcellular location">
    <subcellularLocation>
        <location evidence="1">Cell membrane</location>
    </subcellularLocation>
</comment>
<dbReference type="InterPro" id="IPR027417">
    <property type="entry name" value="P-loop_NTPase"/>
</dbReference>
<dbReference type="Gene3D" id="3.40.50.300">
    <property type="entry name" value="P-loop containing nucleotide triphosphate hydrolases"/>
    <property type="match status" value="1"/>
</dbReference>
<dbReference type="GO" id="GO:0005886">
    <property type="term" value="C:plasma membrane"/>
    <property type="evidence" value="ECO:0007669"/>
    <property type="project" value="UniProtKB-SubCell"/>
</dbReference>
<evidence type="ECO:0000313" key="9">
    <source>
        <dbReference type="EMBL" id="CAB4801312.1"/>
    </source>
</evidence>
<evidence type="ECO:0000259" key="8">
    <source>
        <dbReference type="PROSITE" id="PS50893"/>
    </source>
</evidence>
<gene>
    <name evidence="9" type="ORF">UFOPK2996_01092</name>
</gene>
<dbReference type="GO" id="GO:0016887">
    <property type="term" value="F:ATP hydrolysis activity"/>
    <property type="evidence" value="ECO:0007669"/>
    <property type="project" value="InterPro"/>
</dbReference>
<keyword evidence="5" id="KW-0067">ATP-binding</keyword>
<keyword evidence="7" id="KW-0472">Membrane</keyword>
<evidence type="ECO:0000256" key="1">
    <source>
        <dbReference type="ARBA" id="ARBA00004236"/>
    </source>
</evidence>
<keyword evidence="3" id="KW-1003">Cell membrane</keyword>
<dbReference type="SMART" id="SM00382">
    <property type="entry name" value="AAA"/>
    <property type="match status" value="1"/>
</dbReference>
<name>A0A6J6XW93_9ZZZZ</name>
<dbReference type="InterPro" id="IPR003593">
    <property type="entry name" value="AAA+_ATPase"/>
</dbReference>
<dbReference type="PROSITE" id="PS50893">
    <property type="entry name" value="ABC_TRANSPORTER_2"/>
    <property type="match status" value="1"/>
</dbReference>
<evidence type="ECO:0000256" key="4">
    <source>
        <dbReference type="ARBA" id="ARBA00022741"/>
    </source>
</evidence>
<protein>
    <submittedName>
        <fullName evidence="9">Unannotated protein</fullName>
    </submittedName>
</protein>
<dbReference type="PROSITE" id="PS00211">
    <property type="entry name" value="ABC_TRANSPORTER_1"/>
    <property type="match status" value="1"/>
</dbReference>
<proteinExistence type="predicted"/>
<keyword evidence="2" id="KW-0813">Transport</keyword>
<sequence length="358" mass="38415">MREGFISEDVVMRAEVTRPPWRALGCPGPSIRRSKGISRTGVHLSETVIRTEGLTKVYPGDIRAVNGLDLDVKQGEIFGLLGPNGAGKTTTAGMLTTRVVPTSGRAWVGGVEVSEHPALVKQVIGVVPQSNTLDRSLDVRENLYFHGRFFGMGAKESRREADRLLEVFRLTERATAPVLALSGGMAQRLMVARAIMHRPSILFLDEPTAGLDPQSRLALWEILGDLHRDGQTILLTTHYMEEADQLCARIAIIDHGELLALDTPEALKKSVGADTVVTVSAQGDLEALSEVLRTKVPGASTARCVDNAVVLEVSGVGGVLPIVIATADAAGFTVTDLSIAEPTLETVFINLTGKDLRD</sequence>
<organism evidence="9">
    <name type="scientific">freshwater metagenome</name>
    <dbReference type="NCBI Taxonomy" id="449393"/>
    <lineage>
        <taxon>unclassified sequences</taxon>
        <taxon>metagenomes</taxon>
        <taxon>ecological metagenomes</taxon>
    </lineage>
</organism>
<reference evidence="9" key="1">
    <citation type="submission" date="2020-05" db="EMBL/GenBank/DDBJ databases">
        <authorList>
            <person name="Chiriac C."/>
            <person name="Salcher M."/>
            <person name="Ghai R."/>
            <person name="Kavagutti S V."/>
        </authorList>
    </citation>
    <scope>NUCLEOTIDE SEQUENCE</scope>
</reference>